<evidence type="ECO:0000256" key="1">
    <source>
        <dbReference type="SAM" id="MobiDB-lite"/>
    </source>
</evidence>
<dbReference type="AlphaFoldDB" id="A0A0A8Y7B1"/>
<feature type="region of interest" description="Disordered" evidence="1">
    <location>
        <begin position="1"/>
        <end position="29"/>
    </location>
</feature>
<organism evidence="2">
    <name type="scientific">Arundo donax</name>
    <name type="common">Giant reed</name>
    <name type="synonym">Donax arundinaceus</name>
    <dbReference type="NCBI Taxonomy" id="35708"/>
    <lineage>
        <taxon>Eukaryota</taxon>
        <taxon>Viridiplantae</taxon>
        <taxon>Streptophyta</taxon>
        <taxon>Embryophyta</taxon>
        <taxon>Tracheophyta</taxon>
        <taxon>Spermatophyta</taxon>
        <taxon>Magnoliopsida</taxon>
        <taxon>Liliopsida</taxon>
        <taxon>Poales</taxon>
        <taxon>Poaceae</taxon>
        <taxon>PACMAD clade</taxon>
        <taxon>Arundinoideae</taxon>
        <taxon>Arundineae</taxon>
        <taxon>Arundo</taxon>
    </lineage>
</organism>
<feature type="compositionally biased region" description="Basic and acidic residues" evidence="1">
    <location>
        <begin position="13"/>
        <end position="29"/>
    </location>
</feature>
<name>A0A0A8Y7B1_ARUDO</name>
<proteinExistence type="predicted"/>
<accession>A0A0A8Y7B1</accession>
<reference evidence="2" key="1">
    <citation type="submission" date="2014-09" db="EMBL/GenBank/DDBJ databases">
        <authorList>
            <person name="Magalhaes I.L.F."/>
            <person name="Oliveira U."/>
            <person name="Santos F.R."/>
            <person name="Vidigal T.H.D.A."/>
            <person name="Brescovit A.D."/>
            <person name="Santos A.J."/>
        </authorList>
    </citation>
    <scope>NUCLEOTIDE SEQUENCE</scope>
    <source>
        <tissue evidence="2">Shoot tissue taken approximately 20 cm above the soil surface</tissue>
    </source>
</reference>
<dbReference type="EMBL" id="GBRH01276847">
    <property type="protein sequence ID" value="JAD21048.1"/>
    <property type="molecule type" value="Transcribed_RNA"/>
</dbReference>
<protein>
    <submittedName>
        <fullName evidence="2">Uncharacterized protein</fullName>
    </submittedName>
</protein>
<evidence type="ECO:0000313" key="2">
    <source>
        <dbReference type="EMBL" id="JAD21048.1"/>
    </source>
</evidence>
<reference evidence="2" key="2">
    <citation type="journal article" date="2015" name="Data Brief">
        <title>Shoot transcriptome of the giant reed, Arundo donax.</title>
        <authorList>
            <person name="Barrero R.A."/>
            <person name="Guerrero F.D."/>
            <person name="Moolhuijzen P."/>
            <person name="Goolsby J.A."/>
            <person name="Tidwell J."/>
            <person name="Bellgard S.E."/>
            <person name="Bellgard M.I."/>
        </authorList>
    </citation>
    <scope>NUCLEOTIDE SEQUENCE</scope>
    <source>
        <tissue evidence="2">Shoot tissue taken approximately 20 cm above the soil surface</tissue>
    </source>
</reference>
<feature type="compositionally biased region" description="Polar residues" evidence="1">
    <location>
        <begin position="1"/>
        <end position="12"/>
    </location>
</feature>
<sequence>MSQLRQDNQQLMEDNKRIHELLRERSNSK</sequence>